<feature type="compositionally biased region" description="Low complexity" evidence="4">
    <location>
        <begin position="550"/>
        <end position="567"/>
    </location>
</feature>
<evidence type="ECO:0000256" key="4">
    <source>
        <dbReference type="SAM" id="MobiDB-lite"/>
    </source>
</evidence>
<dbReference type="InterPro" id="IPR002543">
    <property type="entry name" value="FtsK_dom"/>
</dbReference>
<evidence type="ECO:0000256" key="3">
    <source>
        <dbReference type="PROSITE-ProRule" id="PRU00289"/>
    </source>
</evidence>
<evidence type="ECO:0000313" key="6">
    <source>
        <dbReference type="EMBL" id="GAA1003482.1"/>
    </source>
</evidence>
<dbReference type="CDD" id="cd01127">
    <property type="entry name" value="TrwB_TraG_TraD_VirD4"/>
    <property type="match status" value="1"/>
</dbReference>
<dbReference type="InterPro" id="IPR036390">
    <property type="entry name" value="WH_DNA-bd_sf"/>
</dbReference>
<dbReference type="PANTHER" id="PTHR22683">
    <property type="entry name" value="SPORULATION PROTEIN RELATED"/>
    <property type="match status" value="1"/>
</dbReference>
<feature type="region of interest" description="Disordered" evidence="4">
    <location>
        <begin position="545"/>
        <end position="571"/>
    </location>
</feature>
<keyword evidence="1 3" id="KW-0547">Nucleotide-binding</keyword>
<dbReference type="PANTHER" id="PTHR22683:SF41">
    <property type="entry name" value="DNA TRANSLOCASE FTSK"/>
    <property type="match status" value="1"/>
</dbReference>
<evidence type="ECO:0000256" key="2">
    <source>
        <dbReference type="ARBA" id="ARBA00022840"/>
    </source>
</evidence>
<dbReference type="Gene3D" id="1.10.10.10">
    <property type="entry name" value="Winged helix-like DNA-binding domain superfamily/Winged helix DNA-binding domain"/>
    <property type="match status" value="1"/>
</dbReference>
<evidence type="ECO:0000259" key="5">
    <source>
        <dbReference type="PROSITE" id="PS50901"/>
    </source>
</evidence>
<dbReference type="InterPro" id="IPR027417">
    <property type="entry name" value="P-loop_NTPase"/>
</dbReference>
<evidence type="ECO:0000256" key="1">
    <source>
        <dbReference type="ARBA" id="ARBA00022741"/>
    </source>
</evidence>
<dbReference type="Proteomes" id="UP001500033">
    <property type="component" value="Unassembled WGS sequence"/>
</dbReference>
<keyword evidence="7" id="KW-1185">Reference proteome</keyword>
<name>A0ABN1SRW9_9ACTN</name>
<feature type="region of interest" description="Disordered" evidence="4">
    <location>
        <begin position="71"/>
        <end position="114"/>
    </location>
</feature>
<dbReference type="EMBL" id="BAAAIE010000176">
    <property type="protein sequence ID" value="GAA1003482.1"/>
    <property type="molecule type" value="Genomic_DNA"/>
</dbReference>
<dbReference type="InterPro" id="IPR050206">
    <property type="entry name" value="FtsK/SpoIIIE/SftA"/>
</dbReference>
<accession>A0ABN1SRW9</accession>
<dbReference type="InterPro" id="IPR011991">
    <property type="entry name" value="ArsR-like_HTH"/>
</dbReference>
<evidence type="ECO:0000313" key="7">
    <source>
        <dbReference type="Proteomes" id="UP001500033"/>
    </source>
</evidence>
<keyword evidence="2 3" id="KW-0067">ATP-binding</keyword>
<feature type="compositionally biased region" description="Low complexity" evidence="4">
    <location>
        <begin position="71"/>
        <end position="80"/>
    </location>
</feature>
<feature type="domain" description="FtsK" evidence="5">
    <location>
        <begin position="308"/>
        <end position="493"/>
    </location>
</feature>
<proteinExistence type="predicted"/>
<dbReference type="CDD" id="cd00090">
    <property type="entry name" value="HTH_ARSR"/>
    <property type="match status" value="1"/>
</dbReference>
<feature type="binding site" evidence="3">
    <location>
        <begin position="325"/>
        <end position="332"/>
    </location>
    <ligand>
        <name>ATP</name>
        <dbReference type="ChEBI" id="CHEBI:30616"/>
    </ligand>
</feature>
<gene>
    <name evidence="6" type="ORF">GCM10009576_096580</name>
</gene>
<dbReference type="SUPFAM" id="SSF52540">
    <property type="entry name" value="P-loop containing nucleoside triphosphate hydrolases"/>
    <property type="match status" value="1"/>
</dbReference>
<comment type="caution">
    <text evidence="6">The sequence shown here is derived from an EMBL/GenBank/DDBJ whole genome shotgun (WGS) entry which is preliminary data.</text>
</comment>
<dbReference type="SUPFAM" id="SSF46785">
    <property type="entry name" value="Winged helix' DNA-binding domain"/>
    <property type="match status" value="1"/>
</dbReference>
<sequence>MDLAASFSKIGSGTKTARSFSADRINSALDVLSPACAPFAARWDAEADRRMQLRTPENLKALIAAQRANTTARSTAATAKSQRRAAKAASRNPLNSARRAARTADKAASAHARTARTDLKAAKANYPQTLTRLAVKLHALHALPAAAATYVLSESGDWTVWPASVSAALIAANKAVLAIGRRTVSVQVEDGVSAEERRLLERLDPSYWVQHAEERGLSGTLTERPEVTAAGIVCGVRLDGKWSAKALAAQADSVRALLGMRTETRMQISRGSHGDRALIVIRTRSASDGVSMIWTPDHLGVGVDEVTGEFVDLPLKPGVHILLAGITGMGKSVSWRPLVMRAVMDDEWTAIVVDPKRQEAIGWQHCLRCVGQEPNREQRMADIYAMAQELTREMHRRQGIATGPVWVPDGRPENRKLLVVIDEGAAIVRMAKNKVYADVMDLFEELWSEARSVGFQFVWATQFPTKSVGVPAAVKENMSARLSLTVGAGEAERAIFGETAQQEGWLPSKLDSIPGRAMLQYQRRGPDPLRLWYVTDGVIAGLPKADPWRTPGTADTPAAEAPAATGRPDLRLVKGDGDYELAPPKPAVEAPAATEAGPVTNRDKVMAAIRDGARTSRDVVDRTGLNKGTVSRELKQLVAAGAVVKGEDGMLTAGEVSA</sequence>
<dbReference type="Gene3D" id="3.40.50.300">
    <property type="entry name" value="P-loop containing nucleotide triphosphate hydrolases"/>
    <property type="match status" value="1"/>
</dbReference>
<reference evidence="6 7" key="1">
    <citation type="journal article" date="2019" name="Int. J. Syst. Evol. Microbiol.">
        <title>The Global Catalogue of Microorganisms (GCM) 10K type strain sequencing project: providing services to taxonomists for standard genome sequencing and annotation.</title>
        <authorList>
            <consortium name="The Broad Institute Genomics Platform"/>
            <consortium name="The Broad Institute Genome Sequencing Center for Infectious Disease"/>
            <person name="Wu L."/>
            <person name="Ma J."/>
        </authorList>
    </citation>
    <scope>NUCLEOTIDE SEQUENCE [LARGE SCALE GENOMIC DNA]</scope>
    <source>
        <strain evidence="6 7">JCM 11445</strain>
    </source>
</reference>
<protein>
    <recommendedName>
        <fullName evidence="5">FtsK domain-containing protein</fullName>
    </recommendedName>
</protein>
<dbReference type="InterPro" id="IPR036388">
    <property type="entry name" value="WH-like_DNA-bd_sf"/>
</dbReference>
<dbReference type="PROSITE" id="PS50901">
    <property type="entry name" value="FTSK"/>
    <property type="match status" value="1"/>
</dbReference>
<organism evidence="6 7">
    <name type="scientific">Streptomyces rhizosphaericus</name>
    <dbReference type="NCBI Taxonomy" id="114699"/>
    <lineage>
        <taxon>Bacteria</taxon>
        <taxon>Bacillati</taxon>
        <taxon>Actinomycetota</taxon>
        <taxon>Actinomycetes</taxon>
        <taxon>Kitasatosporales</taxon>
        <taxon>Streptomycetaceae</taxon>
        <taxon>Streptomyces</taxon>
        <taxon>Streptomyces violaceusniger group</taxon>
    </lineage>
</organism>